<evidence type="ECO:0000256" key="1">
    <source>
        <dbReference type="SAM" id="MobiDB-lite"/>
    </source>
</evidence>
<feature type="region of interest" description="Disordered" evidence="1">
    <location>
        <begin position="143"/>
        <end position="174"/>
    </location>
</feature>
<evidence type="ECO:0000313" key="3">
    <source>
        <dbReference type="Proteomes" id="UP000536711"/>
    </source>
</evidence>
<protein>
    <submittedName>
        <fullName evidence="2">Uncharacterized protein</fullName>
    </submittedName>
</protein>
<dbReference type="Proteomes" id="UP000536711">
    <property type="component" value="Unassembled WGS sequence"/>
</dbReference>
<dbReference type="OrthoDB" id="5041082at2759"/>
<organism evidence="2 3">
    <name type="scientific">Fusarium acutatum</name>
    <dbReference type="NCBI Taxonomy" id="78861"/>
    <lineage>
        <taxon>Eukaryota</taxon>
        <taxon>Fungi</taxon>
        <taxon>Dikarya</taxon>
        <taxon>Ascomycota</taxon>
        <taxon>Pezizomycotina</taxon>
        <taxon>Sordariomycetes</taxon>
        <taxon>Hypocreomycetidae</taxon>
        <taxon>Hypocreales</taxon>
        <taxon>Nectriaceae</taxon>
        <taxon>Fusarium</taxon>
        <taxon>Fusarium fujikuroi species complex</taxon>
    </lineage>
</organism>
<evidence type="ECO:0000313" key="2">
    <source>
        <dbReference type="EMBL" id="KAF4437900.1"/>
    </source>
</evidence>
<gene>
    <name evidence="2" type="ORF">FACUT_5349</name>
</gene>
<accession>A0A8H4JT66</accession>
<feature type="compositionally biased region" description="Polar residues" evidence="1">
    <location>
        <begin position="156"/>
        <end position="166"/>
    </location>
</feature>
<name>A0A8H4JT66_9HYPO</name>
<dbReference type="AlphaFoldDB" id="A0A8H4JT66"/>
<keyword evidence="3" id="KW-1185">Reference proteome</keyword>
<sequence>MDAIPVEQMNIEMLIRLVQMNAEIRGLRRQTQGLATLVESDESQASSFNKNSHQQETMAVLKPPMRQTKLSFASQVRSEPQELCVHRDKAGDQVSGLYHNEDGDAEPGLDALEEAFQEVFVELKVISQLNTLLDTMEFEKDAYRQPLHPRRRRQKNSAGRKTSQNPSNPPRQRLHCSILKDPQFDTGVRILLKQDSSRMNLITAG</sequence>
<comment type="caution">
    <text evidence="2">The sequence shown here is derived from an EMBL/GenBank/DDBJ whole genome shotgun (WGS) entry which is preliminary data.</text>
</comment>
<reference evidence="2 3" key="1">
    <citation type="submission" date="2020-01" db="EMBL/GenBank/DDBJ databases">
        <title>Identification and distribution of gene clusters putatively required for synthesis of sphingolipid metabolism inhibitors in phylogenetically diverse species of the filamentous fungus Fusarium.</title>
        <authorList>
            <person name="Kim H.-S."/>
            <person name="Busman M."/>
            <person name="Brown D.W."/>
            <person name="Divon H."/>
            <person name="Uhlig S."/>
            <person name="Proctor R.H."/>
        </authorList>
    </citation>
    <scope>NUCLEOTIDE SEQUENCE [LARGE SCALE GENOMIC DNA]</scope>
    <source>
        <strain evidence="2 3">NRRL 13308</strain>
    </source>
</reference>
<proteinExistence type="predicted"/>
<dbReference type="EMBL" id="JAADJF010000123">
    <property type="protein sequence ID" value="KAF4437900.1"/>
    <property type="molecule type" value="Genomic_DNA"/>
</dbReference>